<name>A0A2Z7A7S1_9LAMI</name>
<keyword evidence="3" id="KW-1185">Reference proteome</keyword>
<sequence>MTTQRFILLNTLITSRGPRLLSGTSSSPTSTSPRRHLNNLRLVSHNRYNIKADNNHISPKARQSDGQSNQISPSSTNTTETSWKLKYVTRLQKSAQLKHTNLKLCTLTPTARTLLKFYTSTQTQQLRTSPPTLIQGLKWVAIERAKQGEFSATKIRSKQRRRTAAIDRKRVTSLRISVIASSLLISTGVIRRRFVKIRRSAFQTSTQVNGTVASDDTLSFR</sequence>
<accession>A0A2Z7A7S1</accession>
<feature type="region of interest" description="Disordered" evidence="1">
    <location>
        <begin position="18"/>
        <end position="79"/>
    </location>
</feature>
<dbReference type="AlphaFoldDB" id="A0A2Z7A7S1"/>
<evidence type="ECO:0000313" key="3">
    <source>
        <dbReference type="Proteomes" id="UP000250235"/>
    </source>
</evidence>
<evidence type="ECO:0000313" key="2">
    <source>
        <dbReference type="EMBL" id="KZV17565.1"/>
    </source>
</evidence>
<dbReference type="Proteomes" id="UP000250235">
    <property type="component" value="Unassembled WGS sequence"/>
</dbReference>
<protein>
    <submittedName>
        <fullName evidence="2">U-box domain-containing protein 34-like</fullName>
    </submittedName>
</protein>
<reference evidence="2 3" key="1">
    <citation type="journal article" date="2015" name="Proc. Natl. Acad. Sci. U.S.A.">
        <title>The resurrection genome of Boea hygrometrica: A blueprint for survival of dehydration.</title>
        <authorList>
            <person name="Xiao L."/>
            <person name="Yang G."/>
            <person name="Zhang L."/>
            <person name="Yang X."/>
            <person name="Zhao S."/>
            <person name="Ji Z."/>
            <person name="Zhou Q."/>
            <person name="Hu M."/>
            <person name="Wang Y."/>
            <person name="Chen M."/>
            <person name="Xu Y."/>
            <person name="Jin H."/>
            <person name="Xiao X."/>
            <person name="Hu G."/>
            <person name="Bao F."/>
            <person name="Hu Y."/>
            <person name="Wan P."/>
            <person name="Li L."/>
            <person name="Deng X."/>
            <person name="Kuang T."/>
            <person name="Xiang C."/>
            <person name="Zhu J.K."/>
            <person name="Oliver M.J."/>
            <person name="He Y."/>
        </authorList>
    </citation>
    <scope>NUCLEOTIDE SEQUENCE [LARGE SCALE GENOMIC DNA]</scope>
    <source>
        <strain evidence="3">cv. XS01</strain>
    </source>
</reference>
<organism evidence="2 3">
    <name type="scientific">Dorcoceras hygrometricum</name>
    <dbReference type="NCBI Taxonomy" id="472368"/>
    <lineage>
        <taxon>Eukaryota</taxon>
        <taxon>Viridiplantae</taxon>
        <taxon>Streptophyta</taxon>
        <taxon>Embryophyta</taxon>
        <taxon>Tracheophyta</taxon>
        <taxon>Spermatophyta</taxon>
        <taxon>Magnoliopsida</taxon>
        <taxon>eudicotyledons</taxon>
        <taxon>Gunneridae</taxon>
        <taxon>Pentapetalae</taxon>
        <taxon>asterids</taxon>
        <taxon>lamiids</taxon>
        <taxon>Lamiales</taxon>
        <taxon>Gesneriaceae</taxon>
        <taxon>Didymocarpoideae</taxon>
        <taxon>Trichosporeae</taxon>
        <taxon>Loxocarpinae</taxon>
        <taxon>Dorcoceras</taxon>
    </lineage>
</organism>
<feature type="compositionally biased region" description="Polar residues" evidence="1">
    <location>
        <begin position="64"/>
        <end position="79"/>
    </location>
</feature>
<evidence type="ECO:0000256" key="1">
    <source>
        <dbReference type="SAM" id="MobiDB-lite"/>
    </source>
</evidence>
<dbReference type="EMBL" id="KV018136">
    <property type="protein sequence ID" value="KZV17565.1"/>
    <property type="molecule type" value="Genomic_DNA"/>
</dbReference>
<proteinExistence type="predicted"/>
<feature type="compositionally biased region" description="Low complexity" evidence="1">
    <location>
        <begin position="18"/>
        <end position="32"/>
    </location>
</feature>
<gene>
    <name evidence="2" type="ORF">F511_19962</name>
</gene>